<organism evidence="2 3">
    <name type="scientific">Zestosphaera tikiterensis</name>
    <dbReference type="NCBI Taxonomy" id="1973259"/>
    <lineage>
        <taxon>Archaea</taxon>
        <taxon>Thermoproteota</taxon>
        <taxon>Thermoprotei</taxon>
        <taxon>Desulfurococcales</taxon>
        <taxon>Desulfurococcaceae</taxon>
        <taxon>Zestosphaera</taxon>
    </lineage>
</organism>
<sequence length="278" mass="32023">MKTYEKVLVVGLGEIGSAVYRLVSESKYKVFGYDIDPKKSVDSLSKIPKPVDVIHIAYPYSKDFIEVTVGYLQQFKPDLVIVESTVPVGTTEQVFLRYNAHVVHSPVRGKHPNIYEHLKFWVKWVGPTTQESGVRAKEYLESLGLKVKVANHSRDTELAKLWETVYRAVMIAAWQEIHRISKKFNVKVESIAEFIAEVHQVLKDRPVYFPGYIGGHCLIPNTEILNSISPSKLFEFVLESNKTRKQELEDEATREEVEKLKKIFLELTNKEYYKGFEI</sequence>
<dbReference type="GO" id="GO:0051287">
    <property type="term" value="F:NAD binding"/>
    <property type="evidence" value="ECO:0007669"/>
    <property type="project" value="InterPro"/>
</dbReference>
<evidence type="ECO:0000313" key="2">
    <source>
        <dbReference type="EMBL" id="PUA33963.1"/>
    </source>
</evidence>
<dbReference type="AlphaFoldDB" id="A0A2R7Y8X1"/>
<proteinExistence type="predicted"/>
<dbReference type="InterPro" id="IPR014026">
    <property type="entry name" value="UDP-Glc/GDP-Man_DH_dimer"/>
</dbReference>
<dbReference type="PANTHER" id="PTHR43491:SF1">
    <property type="entry name" value="UDP-N-ACETYL-D-MANNOSAMINE DEHYDROGENASE"/>
    <property type="match status" value="1"/>
</dbReference>
<name>A0A2R7Y8X1_9CREN</name>
<dbReference type="GO" id="GO:0016628">
    <property type="term" value="F:oxidoreductase activity, acting on the CH-CH group of donors, NAD or NADP as acceptor"/>
    <property type="evidence" value="ECO:0007669"/>
    <property type="project" value="InterPro"/>
</dbReference>
<reference evidence="2" key="2">
    <citation type="journal article" date="2018" name="Syst. Appl. Microbiol.">
        <title>A new symbiotic nanoarchaeote (Candidatus Nanoclepta minutus) and its host (Zestosphaera tikiterensis gen. nov., sp. nov.) from a New Zealand hot spring.</title>
        <authorList>
            <person name="St John E."/>
            <person name="Liu Y."/>
            <person name="Podar M."/>
            <person name="Stott M.B."/>
            <person name="Meneghin J."/>
            <person name="Chen Z."/>
            <person name="Lagutin K."/>
            <person name="Mitchell K."/>
            <person name="Reysenbach A.L."/>
        </authorList>
    </citation>
    <scope>NUCLEOTIDE SEQUENCE [LARGE SCALE GENOMIC DNA]</scope>
    <source>
        <strain evidence="2">NZ3</strain>
    </source>
</reference>
<dbReference type="SUPFAM" id="SSF48179">
    <property type="entry name" value="6-phosphogluconate dehydrogenase C-terminal domain-like"/>
    <property type="match status" value="1"/>
</dbReference>
<evidence type="ECO:0000313" key="3">
    <source>
        <dbReference type="Proteomes" id="UP000244093"/>
    </source>
</evidence>
<dbReference type="InterPro" id="IPR036291">
    <property type="entry name" value="NAD(P)-bd_dom_sf"/>
</dbReference>
<accession>A0A2R7Y8X1</accession>
<dbReference type="Proteomes" id="UP000244093">
    <property type="component" value="Unassembled WGS sequence"/>
</dbReference>
<dbReference type="EMBL" id="NBVN01000001">
    <property type="protein sequence ID" value="PUA33963.1"/>
    <property type="molecule type" value="Genomic_DNA"/>
</dbReference>
<dbReference type="InterPro" id="IPR028359">
    <property type="entry name" value="UDP_ManNAc/GlcNAc_DH"/>
</dbReference>
<protein>
    <submittedName>
        <fullName evidence="2">GDP-mannose dehydrogenase</fullName>
    </submittedName>
</protein>
<evidence type="ECO:0000259" key="1">
    <source>
        <dbReference type="Pfam" id="PF00984"/>
    </source>
</evidence>
<dbReference type="InterPro" id="IPR008927">
    <property type="entry name" value="6-PGluconate_DH-like_C_sf"/>
</dbReference>
<dbReference type="SUPFAM" id="SSF51735">
    <property type="entry name" value="NAD(P)-binding Rossmann-fold domains"/>
    <property type="match status" value="1"/>
</dbReference>
<dbReference type="GO" id="GO:0016616">
    <property type="term" value="F:oxidoreductase activity, acting on the CH-OH group of donors, NAD or NADP as acceptor"/>
    <property type="evidence" value="ECO:0007669"/>
    <property type="project" value="InterPro"/>
</dbReference>
<comment type="caution">
    <text evidence="2">The sequence shown here is derived from an EMBL/GenBank/DDBJ whole genome shotgun (WGS) entry which is preliminary data.</text>
</comment>
<reference evidence="2" key="1">
    <citation type="submission" date="2017-04" db="EMBL/GenBank/DDBJ databases">
        <authorList>
            <person name="Afonso C.L."/>
            <person name="Miller P.J."/>
            <person name="Scott M.A."/>
            <person name="Spackman E."/>
            <person name="Goraichik I."/>
            <person name="Dimitrov K.M."/>
            <person name="Suarez D.L."/>
            <person name="Swayne D.E."/>
        </authorList>
    </citation>
    <scope>NUCLEOTIDE SEQUENCE</scope>
    <source>
        <strain evidence="2">NZ3</strain>
    </source>
</reference>
<gene>
    <name evidence="2" type="ORF">B7O98_00665</name>
</gene>
<dbReference type="Gene3D" id="3.40.50.720">
    <property type="entry name" value="NAD(P)-binding Rossmann-like Domain"/>
    <property type="match status" value="2"/>
</dbReference>
<dbReference type="Pfam" id="PF00984">
    <property type="entry name" value="UDPG_MGDP_dh"/>
    <property type="match status" value="1"/>
</dbReference>
<dbReference type="PANTHER" id="PTHR43491">
    <property type="entry name" value="UDP-N-ACETYL-D-MANNOSAMINE DEHYDROGENASE"/>
    <property type="match status" value="1"/>
</dbReference>
<dbReference type="GO" id="GO:0000271">
    <property type="term" value="P:polysaccharide biosynthetic process"/>
    <property type="evidence" value="ECO:0007669"/>
    <property type="project" value="InterPro"/>
</dbReference>
<feature type="domain" description="UDP-glucose/GDP-mannose dehydrogenase dimerisation" evidence="1">
    <location>
        <begin position="155"/>
        <end position="232"/>
    </location>
</feature>